<feature type="compositionally biased region" description="Low complexity" evidence="1">
    <location>
        <begin position="68"/>
        <end position="144"/>
    </location>
</feature>
<reference evidence="2" key="1">
    <citation type="submission" date="2020-07" db="EMBL/GenBank/DDBJ databases">
        <authorList>
            <person name="Nieuwenhuis M."/>
            <person name="Van De Peppel L.J.J."/>
        </authorList>
    </citation>
    <scope>NUCLEOTIDE SEQUENCE</scope>
    <source>
        <strain evidence="2">AP01</strain>
        <tissue evidence="2">Mycelium</tissue>
    </source>
</reference>
<dbReference type="EMBL" id="JABCKV010000020">
    <property type="protein sequence ID" value="KAG5646509.1"/>
    <property type="molecule type" value="Genomic_DNA"/>
</dbReference>
<accession>A0A9P7G9R8</accession>
<dbReference type="Proteomes" id="UP000775547">
    <property type="component" value="Unassembled WGS sequence"/>
</dbReference>
<dbReference type="OrthoDB" id="3199367at2759"/>
<evidence type="ECO:0000313" key="2">
    <source>
        <dbReference type="EMBL" id="KAG5646509.1"/>
    </source>
</evidence>
<protein>
    <submittedName>
        <fullName evidence="2">Uncharacterized protein</fullName>
    </submittedName>
</protein>
<evidence type="ECO:0000256" key="1">
    <source>
        <dbReference type="SAM" id="MobiDB-lite"/>
    </source>
</evidence>
<organism evidence="2 3">
    <name type="scientific">Asterophora parasitica</name>
    <dbReference type="NCBI Taxonomy" id="117018"/>
    <lineage>
        <taxon>Eukaryota</taxon>
        <taxon>Fungi</taxon>
        <taxon>Dikarya</taxon>
        <taxon>Basidiomycota</taxon>
        <taxon>Agaricomycotina</taxon>
        <taxon>Agaricomycetes</taxon>
        <taxon>Agaricomycetidae</taxon>
        <taxon>Agaricales</taxon>
        <taxon>Tricholomatineae</taxon>
        <taxon>Lyophyllaceae</taxon>
        <taxon>Asterophora</taxon>
    </lineage>
</organism>
<dbReference type="AlphaFoldDB" id="A0A9P7G9R8"/>
<reference evidence="2" key="2">
    <citation type="submission" date="2021-10" db="EMBL/GenBank/DDBJ databases">
        <title>Phylogenomics reveals ancestral predisposition of the termite-cultivated fungus Termitomyces towards a domesticated lifestyle.</title>
        <authorList>
            <person name="Auxier B."/>
            <person name="Grum-Grzhimaylo A."/>
            <person name="Cardenas M.E."/>
            <person name="Lodge J.D."/>
            <person name="Laessoe T."/>
            <person name="Pedersen O."/>
            <person name="Smith M.E."/>
            <person name="Kuyper T.W."/>
            <person name="Franco-Molano E.A."/>
            <person name="Baroni T.J."/>
            <person name="Aanen D.K."/>
        </authorList>
    </citation>
    <scope>NUCLEOTIDE SEQUENCE</scope>
    <source>
        <strain evidence="2">AP01</strain>
        <tissue evidence="2">Mycelium</tissue>
    </source>
</reference>
<feature type="compositionally biased region" description="Polar residues" evidence="1">
    <location>
        <begin position="55"/>
        <end position="65"/>
    </location>
</feature>
<comment type="caution">
    <text evidence="2">The sequence shown here is derived from an EMBL/GenBank/DDBJ whole genome shotgun (WGS) entry which is preliminary data.</text>
</comment>
<evidence type="ECO:0000313" key="3">
    <source>
        <dbReference type="Proteomes" id="UP000775547"/>
    </source>
</evidence>
<sequence length="179" mass="17936">MLTDNPLAQNFKLRVGKIDIIVPSVPPRDDYIIVLFGDSGNSSPAFAITRITGGSNFTASTGTEHPTTRPSSSSATSSVPTPITEPIPITGTTITGGESTPSNEPTTTAESSSDASQTTTTPSPTQSGPTSTQAGTSTAVGAGTAAPATTSNAALGLSRMGSISTAGLAPLAFTFLLYI</sequence>
<proteinExistence type="predicted"/>
<gene>
    <name evidence="2" type="ORF">DXG03_003276</name>
</gene>
<name>A0A9P7G9R8_9AGAR</name>
<feature type="region of interest" description="Disordered" evidence="1">
    <location>
        <begin position="55"/>
        <end position="144"/>
    </location>
</feature>
<keyword evidence="3" id="KW-1185">Reference proteome</keyword>